<dbReference type="InterPro" id="IPR009883">
    <property type="entry name" value="YgfX"/>
</dbReference>
<evidence type="ECO:0000256" key="1">
    <source>
        <dbReference type="SAM" id="Phobius"/>
    </source>
</evidence>
<keyword evidence="3" id="KW-1185">Reference proteome</keyword>
<dbReference type="EMBL" id="JAGSPJ010000001">
    <property type="protein sequence ID" value="MBR7798465.1"/>
    <property type="molecule type" value="Genomic_DNA"/>
</dbReference>
<gene>
    <name evidence="2" type="ORF">KDM90_00385</name>
</gene>
<sequence length="165" mass="18769">MQRRVAFCVKYSHYYVTSMVFALVGAGGVVVLAFDLMVNQLQRLSFLIVCFCVLIQIYRDLSDCLSISCPYIIEISDGDISIMRSSAQNQCVKFEVVENLSPVVLWPFLIALKVRFDNGTVFNIVLFRDALSCNDFRRLSAILRSMFDIGSPKRRIDKKLSDGNF</sequence>
<dbReference type="Pfam" id="PF07254">
    <property type="entry name" value="Cpta_toxin"/>
    <property type="match status" value="1"/>
</dbReference>
<organism evidence="2 3">
    <name type="scientific">Undibacterium fentianense</name>
    <dbReference type="NCBI Taxonomy" id="2828728"/>
    <lineage>
        <taxon>Bacteria</taxon>
        <taxon>Pseudomonadati</taxon>
        <taxon>Pseudomonadota</taxon>
        <taxon>Betaproteobacteria</taxon>
        <taxon>Burkholderiales</taxon>
        <taxon>Oxalobacteraceae</taxon>
        <taxon>Undibacterium</taxon>
    </lineage>
</organism>
<keyword evidence="1" id="KW-0812">Transmembrane</keyword>
<comment type="caution">
    <text evidence="2">The sequence shown here is derived from an EMBL/GenBank/DDBJ whole genome shotgun (WGS) entry which is preliminary data.</text>
</comment>
<evidence type="ECO:0000313" key="2">
    <source>
        <dbReference type="EMBL" id="MBR7798465.1"/>
    </source>
</evidence>
<dbReference type="Proteomes" id="UP000678545">
    <property type="component" value="Unassembled WGS sequence"/>
</dbReference>
<name>A0A941IEW9_9BURK</name>
<proteinExistence type="predicted"/>
<protein>
    <submittedName>
        <fullName evidence="2">Uncharacterized protein</fullName>
    </submittedName>
</protein>
<accession>A0A941IEW9</accession>
<reference evidence="2" key="1">
    <citation type="submission" date="2021-04" db="EMBL/GenBank/DDBJ databases">
        <title>novel species isolated from subtropical streams in China.</title>
        <authorList>
            <person name="Lu H."/>
        </authorList>
    </citation>
    <scope>NUCLEOTIDE SEQUENCE</scope>
    <source>
        <strain evidence="2">FT137W</strain>
    </source>
</reference>
<keyword evidence="1" id="KW-1133">Transmembrane helix</keyword>
<feature type="transmembrane region" description="Helical" evidence="1">
    <location>
        <begin position="12"/>
        <end position="34"/>
    </location>
</feature>
<dbReference type="AlphaFoldDB" id="A0A941IEW9"/>
<dbReference type="RefSeq" id="WP_212673643.1">
    <property type="nucleotide sequence ID" value="NZ_JAGSPJ010000001.1"/>
</dbReference>
<keyword evidence="1" id="KW-0472">Membrane</keyword>
<evidence type="ECO:0000313" key="3">
    <source>
        <dbReference type="Proteomes" id="UP000678545"/>
    </source>
</evidence>